<protein>
    <submittedName>
        <fullName evidence="1">Uncharacterized protein</fullName>
    </submittedName>
</protein>
<evidence type="ECO:0000313" key="2">
    <source>
        <dbReference type="Proteomes" id="UP000714275"/>
    </source>
</evidence>
<dbReference type="OrthoDB" id="2614759at2759"/>
<organism evidence="1 2">
    <name type="scientific">Suillus placidus</name>
    <dbReference type="NCBI Taxonomy" id="48579"/>
    <lineage>
        <taxon>Eukaryota</taxon>
        <taxon>Fungi</taxon>
        <taxon>Dikarya</taxon>
        <taxon>Basidiomycota</taxon>
        <taxon>Agaricomycotina</taxon>
        <taxon>Agaricomycetes</taxon>
        <taxon>Agaricomycetidae</taxon>
        <taxon>Boletales</taxon>
        <taxon>Suillineae</taxon>
        <taxon>Suillaceae</taxon>
        <taxon>Suillus</taxon>
    </lineage>
</organism>
<name>A0A9P6ZS91_9AGAM</name>
<keyword evidence="2" id="KW-1185">Reference proteome</keyword>
<comment type="caution">
    <text evidence="1">The sequence shown here is derived from an EMBL/GenBank/DDBJ whole genome shotgun (WGS) entry which is preliminary data.</text>
</comment>
<gene>
    <name evidence="1" type="ORF">EV702DRAFT_1114918</name>
</gene>
<dbReference type="EMBL" id="JABBWD010000031">
    <property type="protein sequence ID" value="KAG1775804.1"/>
    <property type="molecule type" value="Genomic_DNA"/>
</dbReference>
<dbReference type="Proteomes" id="UP000714275">
    <property type="component" value="Unassembled WGS sequence"/>
</dbReference>
<accession>A0A9P6ZS91</accession>
<evidence type="ECO:0000313" key="1">
    <source>
        <dbReference type="EMBL" id="KAG1775804.1"/>
    </source>
</evidence>
<reference evidence="1" key="1">
    <citation type="journal article" date="2020" name="New Phytol.">
        <title>Comparative genomics reveals dynamic genome evolution in host specialist ectomycorrhizal fungi.</title>
        <authorList>
            <person name="Lofgren L.A."/>
            <person name="Nguyen N.H."/>
            <person name="Vilgalys R."/>
            <person name="Ruytinx J."/>
            <person name="Liao H.L."/>
            <person name="Branco S."/>
            <person name="Kuo A."/>
            <person name="LaButti K."/>
            <person name="Lipzen A."/>
            <person name="Andreopoulos W."/>
            <person name="Pangilinan J."/>
            <person name="Riley R."/>
            <person name="Hundley H."/>
            <person name="Na H."/>
            <person name="Barry K."/>
            <person name="Grigoriev I.V."/>
            <person name="Stajich J.E."/>
            <person name="Kennedy P.G."/>
        </authorList>
    </citation>
    <scope>NUCLEOTIDE SEQUENCE</scope>
    <source>
        <strain evidence="1">DOB743</strain>
    </source>
</reference>
<dbReference type="AlphaFoldDB" id="A0A9P6ZS91"/>
<sequence length="255" mass="28496">MNRIQNVFHHFSLVRVDDTNQIVGNHIGDPIQVQWVDEQNQGRASLFVPRVDLFMRTRPVLGVAPNEGQLFEFDQQPDGSFVLSNPVGVNRLVLNNAAGPLRMEPAPPVGAPDFNKQFWRLVAPRPEFTIQNVLNGRSIAVIEDPGNPDNWNVVSANEGTPFYFLSMNMGQAKLFIEDLIEYITIDPGNQVICADNEETAQVFQLDPQANGSYVIHAVGDNINRLVLNGDQVTNEPAPPLDALDFEKQFWRLIAP</sequence>
<proteinExistence type="predicted"/>